<protein>
    <submittedName>
        <fullName evidence="2">Uncharacterized protein</fullName>
    </submittedName>
</protein>
<feature type="region of interest" description="Disordered" evidence="1">
    <location>
        <begin position="63"/>
        <end position="140"/>
    </location>
</feature>
<dbReference type="AlphaFoldDB" id="A0AA40AZP9"/>
<reference evidence="2" key="1">
    <citation type="submission" date="2023-06" db="EMBL/GenBank/DDBJ databases">
        <title>Genome-scale phylogeny and comparative genomics of the fungal order Sordariales.</title>
        <authorList>
            <consortium name="Lawrence Berkeley National Laboratory"/>
            <person name="Hensen N."/>
            <person name="Bonometti L."/>
            <person name="Westerberg I."/>
            <person name="Brannstrom I.O."/>
            <person name="Guillou S."/>
            <person name="Cros-Aarteil S."/>
            <person name="Calhoun S."/>
            <person name="Haridas S."/>
            <person name="Kuo A."/>
            <person name="Mondo S."/>
            <person name="Pangilinan J."/>
            <person name="Riley R."/>
            <person name="Labutti K."/>
            <person name="Andreopoulos B."/>
            <person name="Lipzen A."/>
            <person name="Chen C."/>
            <person name="Yanf M."/>
            <person name="Daum C."/>
            <person name="Ng V."/>
            <person name="Clum A."/>
            <person name="Steindorff A."/>
            <person name="Ohm R."/>
            <person name="Martin F."/>
            <person name="Silar P."/>
            <person name="Natvig D."/>
            <person name="Lalanne C."/>
            <person name="Gautier V."/>
            <person name="Ament-Velasquez S.L."/>
            <person name="Kruys A."/>
            <person name="Hutchinson M.I."/>
            <person name="Powell A.J."/>
            <person name="Barry K."/>
            <person name="Miller A.N."/>
            <person name="Grigoriev I.V."/>
            <person name="Debuchy R."/>
            <person name="Gladieux P."/>
            <person name="Thoren M.H."/>
            <person name="Johannesson H."/>
        </authorList>
    </citation>
    <scope>NUCLEOTIDE SEQUENCE</scope>
    <source>
        <strain evidence="2">SMH4607-1</strain>
    </source>
</reference>
<name>A0AA40AZP9_9PEZI</name>
<gene>
    <name evidence="2" type="ORF">B0H67DRAFT_119246</name>
</gene>
<evidence type="ECO:0000313" key="2">
    <source>
        <dbReference type="EMBL" id="KAK0724979.1"/>
    </source>
</evidence>
<feature type="region of interest" description="Disordered" evidence="1">
    <location>
        <begin position="1"/>
        <end position="24"/>
    </location>
</feature>
<dbReference type="Proteomes" id="UP001172102">
    <property type="component" value="Unassembled WGS sequence"/>
</dbReference>
<sequence length="140" mass="15344">MAQKGKGPPCADPRANASVSHARRVSACEPRLNGQCRWHRFNRNIDLINRITKNNGRRLALAIPKEQGRIPDHTAELSSGPSFHAEQAESGSEHHAVPRSPHSPRCERPPTVPSGGGRRDQQPRHRPVSHASARGRGGWG</sequence>
<proteinExistence type="predicted"/>
<evidence type="ECO:0000256" key="1">
    <source>
        <dbReference type="SAM" id="MobiDB-lite"/>
    </source>
</evidence>
<comment type="caution">
    <text evidence="2">The sequence shown here is derived from an EMBL/GenBank/DDBJ whole genome shotgun (WGS) entry which is preliminary data.</text>
</comment>
<keyword evidence="3" id="KW-1185">Reference proteome</keyword>
<accession>A0AA40AZP9</accession>
<organism evidence="2 3">
    <name type="scientific">Lasiosphaeris hirsuta</name>
    <dbReference type="NCBI Taxonomy" id="260670"/>
    <lineage>
        <taxon>Eukaryota</taxon>
        <taxon>Fungi</taxon>
        <taxon>Dikarya</taxon>
        <taxon>Ascomycota</taxon>
        <taxon>Pezizomycotina</taxon>
        <taxon>Sordariomycetes</taxon>
        <taxon>Sordariomycetidae</taxon>
        <taxon>Sordariales</taxon>
        <taxon>Lasiosphaeriaceae</taxon>
        <taxon>Lasiosphaeris</taxon>
    </lineage>
</organism>
<feature type="compositionally biased region" description="Basic and acidic residues" evidence="1">
    <location>
        <begin position="66"/>
        <end position="75"/>
    </location>
</feature>
<evidence type="ECO:0000313" key="3">
    <source>
        <dbReference type="Proteomes" id="UP001172102"/>
    </source>
</evidence>
<dbReference type="EMBL" id="JAUKUA010000002">
    <property type="protein sequence ID" value="KAK0724979.1"/>
    <property type="molecule type" value="Genomic_DNA"/>
</dbReference>